<gene>
    <name evidence="8" type="ORF">UU12_C0036G0010</name>
</gene>
<dbReference type="GO" id="GO:0000981">
    <property type="term" value="F:DNA-binding transcription factor activity, RNA polymerase II-specific"/>
    <property type="evidence" value="ECO:0007669"/>
    <property type="project" value="TreeGrafter"/>
</dbReference>
<comment type="caution">
    <text evidence="8">The sequence shown here is derived from an EMBL/GenBank/DDBJ whole genome shotgun (WGS) entry which is preliminary data.</text>
</comment>
<dbReference type="SMART" id="SM00355">
    <property type="entry name" value="ZnF_C2H2"/>
    <property type="match status" value="1"/>
</dbReference>
<organism evidence="8 9">
    <name type="scientific">Candidatus Woesebacteria bacterium GW2011_GWA2_40_7b</name>
    <dbReference type="NCBI Taxonomy" id="1618563"/>
    <lineage>
        <taxon>Bacteria</taxon>
        <taxon>Candidatus Woeseibacteriota</taxon>
    </lineage>
</organism>
<evidence type="ECO:0000256" key="1">
    <source>
        <dbReference type="ARBA" id="ARBA00022723"/>
    </source>
</evidence>
<proteinExistence type="predicted"/>
<dbReference type="EMBL" id="LBZK01000036">
    <property type="protein sequence ID" value="KKR69829.1"/>
    <property type="molecule type" value="Genomic_DNA"/>
</dbReference>
<name>A0A0G0SYI1_9BACT</name>
<feature type="chain" id="PRO_5002534433" description="C2H2-type domain-containing protein" evidence="6">
    <location>
        <begin position="19"/>
        <end position="87"/>
    </location>
</feature>
<evidence type="ECO:0000256" key="3">
    <source>
        <dbReference type="ARBA" id="ARBA00022771"/>
    </source>
</evidence>
<evidence type="ECO:0000256" key="2">
    <source>
        <dbReference type="ARBA" id="ARBA00022737"/>
    </source>
</evidence>
<evidence type="ECO:0000313" key="8">
    <source>
        <dbReference type="EMBL" id="KKR69829.1"/>
    </source>
</evidence>
<feature type="non-terminal residue" evidence="8">
    <location>
        <position position="87"/>
    </location>
</feature>
<dbReference type="FunFam" id="3.30.160.60:FF:000744">
    <property type="entry name" value="zinc finger E-box-binding homeobox 1"/>
    <property type="match status" value="1"/>
</dbReference>
<dbReference type="InterPro" id="IPR050717">
    <property type="entry name" value="C2H2-ZF_Transcription_Reg"/>
</dbReference>
<keyword evidence="6" id="KW-0732">Signal</keyword>
<keyword evidence="4" id="KW-0862">Zinc</keyword>
<keyword evidence="3" id="KW-0863">Zinc-finger</keyword>
<dbReference type="Proteomes" id="UP000034562">
    <property type="component" value="Unassembled WGS sequence"/>
</dbReference>
<protein>
    <recommendedName>
        <fullName evidence="7">C2H2-type domain-containing protein</fullName>
    </recommendedName>
</protein>
<dbReference type="GO" id="GO:0000977">
    <property type="term" value="F:RNA polymerase II transcription regulatory region sequence-specific DNA binding"/>
    <property type="evidence" value="ECO:0007669"/>
    <property type="project" value="TreeGrafter"/>
</dbReference>
<evidence type="ECO:0000256" key="6">
    <source>
        <dbReference type="SAM" id="SignalP"/>
    </source>
</evidence>
<feature type="signal peptide" evidence="6">
    <location>
        <begin position="1"/>
        <end position="18"/>
    </location>
</feature>
<sequence length="87" mass="9538">MKKLALLLLITVNLCSGADSTLTEDLEAAEALVALLGTSPEAQSEQGSESSVTDKKHRCQTCEKTFARKEYLAKHIKTHTGERPYQC</sequence>
<dbReference type="Gene3D" id="3.30.160.60">
    <property type="entry name" value="Classic Zinc Finger"/>
    <property type="match status" value="1"/>
</dbReference>
<evidence type="ECO:0000313" key="9">
    <source>
        <dbReference type="Proteomes" id="UP000034562"/>
    </source>
</evidence>
<dbReference type="GO" id="GO:0008270">
    <property type="term" value="F:zinc ion binding"/>
    <property type="evidence" value="ECO:0007669"/>
    <property type="project" value="UniProtKB-KW"/>
</dbReference>
<accession>A0A0G0SYI1</accession>
<dbReference type="STRING" id="1618563.UU12_C0036G0010"/>
<reference evidence="8 9" key="1">
    <citation type="journal article" date="2015" name="Nature">
        <title>rRNA introns, odd ribosomes, and small enigmatic genomes across a large radiation of phyla.</title>
        <authorList>
            <person name="Brown C.T."/>
            <person name="Hug L.A."/>
            <person name="Thomas B.C."/>
            <person name="Sharon I."/>
            <person name="Castelle C.J."/>
            <person name="Singh A."/>
            <person name="Wilkins M.J."/>
            <person name="Williams K.H."/>
            <person name="Banfield J.F."/>
        </authorList>
    </citation>
    <scope>NUCLEOTIDE SEQUENCE [LARGE SCALE GENOMIC DNA]</scope>
</reference>
<feature type="region of interest" description="Disordered" evidence="5">
    <location>
        <begin position="38"/>
        <end position="57"/>
    </location>
</feature>
<dbReference type="Pfam" id="PF00096">
    <property type="entry name" value="zf-C2H2"/>
    <property type="match status" value="1"/>
</dbReference>
<evidence type="ECO:0000259" key="7">
    <source>
        <dbReference type="PROSITE" id="PS50157"/>
    </source>
</evidence>
<feature type="compositionally biased region" description="Polar residues" evidence="5">
    <location>
        <begin position="40"/>
        <end position="51"/>
    </location>
</feature>
<dbReference type="SUPFAM" id="SSF57667">
    <property type="entry name" value="beta-beta-alpha zinc fingers"/>
    <property type="match status" value="1"/>
</dbReference>
<dbReference type="InterPro" id="IPR013087">
    <property type="entry name" value="Znf_C2H2_type"/>
</dbReference>
<feature type="domain" description="C2H2-type" evidence="7">
    <location>
        <begin position="57"/>
        <end position="84"/>
    </location>
</feature>
<evidence type="ECO:0000256" key="5">
    <source>
        <dbReference type="SAM" id="MobiDB-lite"/>
    </source>
</evidence>
<dbReference type="PROSITE" id="PS50157">
    <property type="entry name" value="ZINC_FINGER_C2H2_2"/>
    <property type="match status" value="1"/>
</dbReference>
<dbReference type="InterPro" id="IPR036236">
    <property type="entry name" value="Znf_C2H2_sf"/>
</dbReference>
<keyword evidence="1" id="KW-0479">Metal-binding</keyword>
<dbReference type="AlphaFoldDB" id="A0A0G0SYI1"/>
<evidence type="ECO:0000256" key="4">
    <source>
        <dbReference type="ARBA" id="ARBA00022833"/>
    </source>
</evidence>
<dbReference type="PANTHER" id="PTHR14196:SF12">
    <property type="entry name" value="ZINC FINGER PROTEIN 208-LIKE"/>
    <property type="match status" value="1"/>
</dbReference>
<dbReference type="PROSITE" id="PS00028">
    <property type="entry name" value="ZINC_FINGER_C2H2_1"/>
    <property type="match status" value="1"/>
</dbReference>
<keyword evidence="2" id="KW-0677">Repeat</keyword>
<dbReference type="PANTHER" id="PTHR14196">
    <property type="entry name" value="ODD-SKIPPED - RELATED"/>
    <property type="match status" value="1"/>
</dbReference>